<evidence type="ECO:0000256" key="5">
    <source>
        <dbReference type="ARBA" id="ARBA00023136"/>
    </source>
</evidence>
<evidence type="ECO:0000313" key="8">
    <source>
        <dbReference type="Proteomes" id="UP000179145"/>
    </source>
</evidence>
<evidence type="ECO:0000256" key="3">
    <source>
        <dbReference type="ARBA" id="ARBA00022692"/>
    </source>
</evidence>
<evidence type="ECO:0000256" key="1">
    <source>
        <dbReference type="ARBA" id="ARBA00004651"/>
    </source>
</evidence>
<dbReference type="Pfam" id="PF02653">
    <property type="entry name" value="BPD_transp_2"/>
    <property type="match status" value="1"/>
</dbReference>
<keyword evidence="4 6" id="KW-1133">Transmembrane helix</keyword>
<dbReference type="Proteomes" id="UP000179145">
    <property type="component" value="Chromosome"/>
</dbReference>
<evidence type="ECO:0000313" key="7">
    <source>
        <dbReference type="EMBL" id="AOX18221.1"/>
    </source>
</evidence>
<dbReference type="OrthoDB" id="7157592at2"/>
<dbReference type="PANTHER" id="PTHR32196">
    <property type="entry name" value="ABC TRANSPORTER PERMEASE PROTEIN YPHD-RELATED-RELATED"/>
    <property type="match status" value="1"/>
</dbReference>
<feature type="transmembrane region" description="Helical" evidence="6">
    <location>
        <begin position="256"/>
        <end position="280"/>
    </location>
</feature>
<reference evidence="7 8" key="1">
    <citation type="journal article" date="2016" name="Microb. Cell Fact.">
        <title>Dissection of exopolysaccharide biosynthesis in Kozakia baliensis.</title>
        <authorList>
            <person name="Brandt J.U."/>
            <person name="Jakob F."/>
            <person name="Behr J."/>
            <person name="Geissler A.J."/>
            <person name="Vogel R.F."/>
        </authorList>
    </citation>
    <scope>NUCLEOTIDE SEQUENCE [LARGE SCALE GENOMIC DNA]</scope>
    <source>
        <strain evidence="7 8">DSM 14400</strain>
    </source>
</reference>
<organism evidence="7 8">
    <name type="scientific">Kozakia baliensis</name>
    <dbReference type="NCBI Taxonomy" id="153496"/>
    <lineage>
        <taxon>Bacteria</taxon>
        <taxon>Pseudomonadati</taxon>
        <taxon>Pseudomonadota</taxon>
        <taxon>Alphaproteobacteria</taxon>
        <taxon>Acetobacterales</taxon>
        <taxon>Acetobacteraceae</taxon>
        <taxon>Kozakia</taxon>
    </lineage>
</organism>
<keyword evidence="2" id="KW-1003">Cell membrane</keyword>
<dbReference type="CDD" id="cd06579">
    <property type="entry name" value="TM_PBP1_transp_AraH_like"/>
    <property type="match status" value="1"/>
</dbReference>
<protein>
    <submittedName>
        <fullName evidence="7">Sugar ABC transporter permease</fullName>
    </submittedName>
</protein>
<feature type="transmembrane region" description="Helical" evidence="6">
    <location>
        <begin position="47"/>
        <end position="66"/>
    </location>
</feature>
<evidence type="ECO:0000256" key="6">
    <source>
        <dbReference type="SAM" id="Phobius"/>
    </source>
</evidence>
<feature type="transmembrane region" description="Helical" evidence="6">
    <location>
        <begin position="101"/>
        <end position="120"/>
    </location>
</feature>
<name>A0A1D8UXC1_9PROT</name>
<proteinExistence type="predicted"/>
<evidence type="ECO:0000256" key="2">
    <source>
        <dbReference type="ARBA" id="ARBA00022475"/>
    </source>
</evidence>
<feature type="transmembrane region" description="Helical" evidence="6">
    <location>
        <begin position="126"/>
        <end position="143"/>
    </location>
</feature>
<comment type="subcellular location">
    <subcellularLocation>
        <location evidence="1">Cell membrane</location>
        <topology evidence="1">Multi-pass membrane protein</topology>
    </subcellularLocation>
</comment>
<keyword evidence="5 6" id="KW-0472">Membrane</keyword>
<keyword evidence="8" id="KW-1185">Reference proteome</keyword>
<feature type="transmembrane region" description="Helical" evidence="6">
    <location>
        <begin position="300"/>
        <end position="318"/>
    </location>
</feature>
<evidence type="ECO:0000256" key="4">
    <source>
        <dbReference type="ARBA" id="ARBA00022989"/>
    </source>
</evidence>
<sequence length="328" mass="33945">MARRASLSYWLHYNAIVLLAALIFIAMFAVYLILLPRGISTGIMVTAANKGVLLALVAAAQTFPVLTGGIDLSVGAIVIMTNCLASNYVNGNPLHIAEGCALTLICGLAGGAINALAVVVGRLQPIIATLASSTVFYGISLLFRPEPGGDVDDDFASFMTGAIGWIPISLIILCALLLLVWLPFRTSMIGRSIYAVGSAESAAYMSGIHVGRAKAASYILAGFFSAIAGLLLTLISESAQASMTNAGDLTLNSIAAVVIGGTSLFGGVGGLPGSILGAFILRTIGDLLFVLNAPALWQPLFQGVVLLVAVGLGALPLLRVRNRLEAFR</sequence>
<dbReference type="InterPro" id="IPR001851">
    <property type="entry name" value="ABC_transp_permease"/>
</dbReference>
<dbReference type="GO" id="GO:0005886">
    <property type="term" value="C:plasma membrane"/>
    <property type="evidence" value="ECO:0007669"/>
    <property type="project" value="UniProtKB-SubCell"/>
</dbReference>
<dbReference type="GO" id="GO:0022857">
    <property type="term" value="F:transmembrane transporter activity"/>
    <property type="evidence" value="ECO:0007669"/>
    <property type="project" value="InterPro"/>
</dbReference>
<dbReference type="AlphaFoldDB" id="A0A1D8UXC1"/>
<feature type="transmembrane region" description="Helical" evidence="6">
    <location>
        <begin position="215"/>
        <end position="235"/>
    </location>
</feature>
<feature type="transmembrane region" description="Helical" evidence="6">
    <location>
        <begin position="155"/>
        <end position="182"/>
    </location>
</feature>
<feature type="transmembrane region" description="Helical" evidence="6">
    <location>
        <begin position="12"/>
        <end position="35"/>
    </location>
</feature>
<dbReference type="eggNOG" id="COG1172">
    <property type="taxonomic scope" value="Bacteria"/>
</dbReference>
<dbReference type="STRING" id="153496.A0U89_08670"/>
<gene>
    <name evidence="7" type="ORF">A0U89_08670</name>
</gene>
<keyword evidence="3 6" id="KW-0812">Transmembrane</keyword>
<dbReference type="EMBL" id="CP014674">
    <property type="protein sequence ID" value="AOX18221.1"/>
    <property type="molecule type" value="Genomic_DNA"/>
</dbReference>
<dbReference type="KEGG" id="kba:A0U89_08670"/>
<accession>A0A1D8UXC1</accession>